<dbReference type="AlphaFoldDB" id="A0A2J6SIH2"/>
<gene>
    <name evidence="2" type="ORF">K444DRAFT_670255</name>
</gene>
<dbReference type="InParanoid" id="A0A2J6SIH2"/>
<sequence length="142" mass="16109">MDFVKEIQDIVRNHLKENNIIVDEMKEATIKDLAECALSAVKDELKAAVLSDPSISSRLGLLHATVAGQIDALQAHFIKTKDELIEDATKVAKKDLTKHVLDTVEKMAKDIEEIREEVKEEIKNEIRTGLMDELRAELREEF</sequence>
<dbReference type="RefSeq" id="XP_024727468.1">
    <property type="nucleotide sequence ID" value="XM_024887605.1"/>
</dbReference>
<dbReference type="OrthoDB" id="10526277at2759"/>
<name>A0A2J6SIH2_9HELO</name>
<evidence type="ECO:0000313" key="2">
    <source>
        <dbReference type="EMBL" id="PMD50564.1"/>
    </source>
</evidence>
<dbReference type="Proteomes" id="UP000235371">
    <property type="component" value="Unassembled WGS sequence"/>
</dbReference>
<keyword evidence="3" id="KW-1185">Reference proteome</keyword>
<feature type="coiled-coil region" evidence="1">
    <location>
        <begin position="101"/>
        <end position="128"/>
    </location>
</feature>
<dbReference type="EMBL" id="KZ613913">
    <property type="protein sequence ID" value="PMD50564.1"/>
    <property type="molecule type" value="Genomic_DNA"/>
</dbReference>
<keyword evidence="1" id="KW-0175">Coiled coil</keyword>
<organism evidence="2 3">
    <name type="scientific">Hyaloscypha bicolor E</name>
    <dbReference type="NCBI Taxonomy" id="1095630"/>
    <lineage>
        <taxon>Eukaryota</taxon>
        <taxon>Fungi</taxon>
        <taxon>Dikarya</taxon>
        <taxon>Ascomycota</taxon>
        <taxon>Pezizomycotina</taxon>
        <taxon>Leotiomycetes</taxon>
        <taxon>Helotiales</taxon>
        <taxon>Hyaloscyphaceae</taxon>
        <taxon>Hyaloscypha</taxon>
        <taxon>Hyaloscypha bicolor</taxon>
    </lineage>
</organism>
<proteinExistence type="predicted"/>
<accession>A0A2J6SIH2</accession>
<reference evidence="2 3" key="1">
    <citation type="submission" date="2016-04" db="EMBL/GenBank/DDBJ databases">
        <title>A degradative enzymes factory behind the ericoid mycorrhizal symbiosis.</title>
        <authorList>
            <consortium name="DOE Joint Genome Institute"/>
            <person name="Martino E."/>
            <person name="Morin E."/>
            <person name="Grelet G."/>
            <person name="Kuo A."/>
            <person name="Kohler A."/>
            <person name="Daghino S."/>
            <person name="Barry K."/>
            <person name="Choi C."/>
            <person name="Cichocki N."/>
            <person name="Clum A."/>
            <person name="Copeland A."/>
            <person name="Hainaut M."/>
            <person name="Haridas S."/>
            <person name="Labutti K."/>
            <person name="Lindquist E."/>
            <person name="Lipzen A."/>
            <person name="Khouja H.-R."/>
            <person name="Murat C."/>
            <person name="Ohm R."/>
            <person name="Olson A."/>
            <person name="Spatafora J."/>
            <person name="Veneault-Fourrey C."/>
            <person name="Henrissat B."/>
            <person name="Grigoriev I."/>
            <person name="Martin F."/>
            <person name="Perotto S."/>
        </authorList>
    </citation>
    <scope>NUCLEOTIDE SEQUENCE [LARGE SCALE GENOMIC DNA]</scope>
    <source>
        <strain evidence="2 3">E</strain>
    </source>
</reference>
<evidence type="ECO:0000313" key="3">
    <source>
        <dbReference type="Proteomes" id="UP000235371"/>
    </source>
</evidence>
<evidence type="ECO:0000256" key="1">
    <source>
        <dbReference type="SAM" id="Coils"/>
    </source>
</evidence>
<dbReference type="GeneID" id="36595681"/>
<protein>
    <submittedName>
        <fullName evidence="2">Uncharacterized protein</fullName>
    </submittedName>
</protein>